<protein>
    <submittedName>
        <fullName evidence="1">Uncharacterized protein</fullName>
    </submittedName>
</protein>
<gene>
    <name evidence="1" type="ORF">B9O19_00700</name>
</gene>
<evidence type="ECO:0000313" key="2">
    <source>
        <dbReference type="Proteomes" id="UP000235589"/>
    </source>
</evidence>
<dbReference type="Proteomes" id="UP000235589">
    <property type="component" value="Chromosome"/>
</dbReference>
<dbReference type="EMBL" id="CP020991">
    <property type="protein sequence ID" value="AUO18883.1"/>
    <property type="molecule type" value="Genomic_DNA"/>
</dbReference>
<sequence>MLNNYLTDWEAVENIDLIKKTALQVWGENIEFGEIKGSNSPYPEFEWQIYLYSKFSIKLDYDRSTLSIGVPTKDGYVVLSSLTNELVFGGFDGMKPENLLHNFQVLDRLIQTQKID</sequence>
<dbReference type="AlphaFoldDB" id="A0A2K9P0U9"/>
<name>A0A2K9P0U9_9FIRM</name>
<dbReference type="KEGG" id="mpec:B9O19_00700"/>
<keyword evidence="2" id="KW-1185">Reference proteome</keyword>
<reference evidence="1 2" key="1">
    <citation type="submission" date="2017-04" db="EMBL/GenBank/DDBJ databases">
        <title>Monoglobus pectinilyticus 14 draft genome.</title>
        <authorList>
            <person name="Kim C."/>
            <person name="Rosendale D.I."/>
            <person name="Kelly W.J."/>
            <person name="Tannock G.W."/>
            <person name="Patchett M.L."/>
            <person name="Jordens J.Z."/>
        </authorList>
    </citation>
    <scope>NUCLEOTIDE SEQUENCE [LARGE SCALE GENOMIC DNA]</scope>
    <source>
        <strain evidence="1 2">14</strain>
    </source>
</reference>
<accession>A0A2K9P0U9</accession>
<evidence type="ECO:0000313" key="1">
    <source>
        <dbReference type="EMBL" id="AUO18883.1"/>
    </source>
</evidence>
<dbReference type="RefSeq" id="WP_102365135.1">
    <property type="nucleotide sequence ID" value="NZ_CP020991.1"/>
</dbReference>
<organism evidence="1 2">
    <name type="scientific">Monoglobus pectinilyticus</name>
    <dbReference type="NCBI Taxonomy" id="1981510"/>
    <lineage>
        <taxon>Bacteria</taxon>
        <taxon>Bacillati</taxon>
        <taxon>Bacillota</taxon>
        <taxon>Clostridia</taxon>
        <taxon>Monoglobales</taxon>
        <taxon>Monoglobaceae</taxon>
        <taxon>Monoglobus</taxon>
    </lineage>
</organism>
<proteinExistence type="predicted"/>
<dbReference type="GeneID" id="98062126"/>